<dbReference type="GO" id="GO:0016579">
    <property type="term" value="P:protein deubiquitination"/>
    <property type="evidence" value="ECO:0007669"/>
    <property type="project" value="InterPro"/>
</dbReference>
<dbReference type="InterPro" id="IPR038765">
    <property type="entry name" value="Papain-like_cys_pep_sf"/>
</dbReference>
<dbReference type="PROSITE" id="PS00972">
    <property type="entry name" value="USP_1"/>
    <property type="match status" value="1"/>
</dbReference>
<keyword evidence="10" id="KW-1185">Reference proteome</keyword>
<proteinExistence type="predicted"/>
<dbReference type="SUPFAM" id="SSF54001">
    <property type="entry name" value="Cysteine proteinases"/>
    <property type="match status" value="1"/>
</dbReference>
<sequence length="1311" mass="146810">MSSFQRPGKTAPRLVQDIHDYDFIHPPSTGRNLLRDVPPVFPERSDGQLEYSSPVACRHQYVTKPAQSFMQPGVGSPPKVSAVCLKCRCHLQAVVTFTSALARPSQGPAGHIHHFIYKSGRQVGGPSPEEITYKGQPAEMYRYECSYITCPVGVSVRIASPLLNEDSVQLLTDPDVLQKRANEAMATYPDRMEGMAAPDPLTVLITLRTYLSNALNDGQRSKSISAVNKRFMNCFGIEGQPCKELLEFLEFSAKTEGFWEPPRPSPWAEFPYHDQLKIFLDDAIHELAALIEQRPSIEKKGHQLEFNHNPARNDLLSALGCLDYPMAFRLDEFQMAPEPFYEDLGVVEDMSSSTIIEAFNRQVSVDSGRTPIYLHCLKSIGSLRGGEDRALIDQAVQLAYAEGKYTNEDVFNAYKYFGLSHDDTRLTEDSIIGKFYAYLSSTTQEEETRQQLWRIGDSRRSERIKAAAEDRVATVEQAQVFLGVSDDTSDDFIMAMYTAKVNDSPSTKDLARRAIGIIADARKSTALKHFLNTGEMTASEMDLGDAYRLLQIPDRTVDEGAIMAAYTICVDEAPAQVETYNQALAIIAKEKNSPLLSSMVSGSAPKPDRNMSEWPVGLENIGNTCYLNSLLQFYFSVRPYRQMVLDFEKFKMAINDESLSKKQVGSRKVSQKEVERSQKFLRELRTLFNDMIHSPNSHVIPGQELARLTLISPSNEAAIRRRSTISAIRPGGLGEINGAPVLGPLGPPQLPADEETHNSTALDTEKRQRSAISDVDSDATLVSDGNKNATPAASSDDATIVSSDDATIAPSDKPTISPSEDKENELPQPADAVMTDVQGESASEPPQTTGSDNKSAVEKTAPSNKPPPVPPRPVPQGDTQKQQLLDEVEIGAQQDVTEVINNVLFQSQCAIEPNSIAADGEQIDRIKDLFYGQAKSYILSKEGVRSKEERWCDIKIDVATGSRDIYAAIDGAFDIQKVNVGDSVAEQFGAISRLPPVLQIQVQRVQFDPVKKRSFKSTHHLELKETIYLDRYMDTQQPEIMDRRRQCWEWKENLRKLEARRDELLRIDETDSYDMPALFNSAKEVLEDLNSWKGNPELADDAIDVDPQLFPKLEQVSQVAKSELNSINQEIKDTQTMISSQFADSRRLPYRLYAVFVHHGSVTFGHYYIYIRDFERNIWRKYNDNYVTEVNDLDEIFTNNDRQNPPTPYFLVYVNDGMKERLVDPVCRQVVESQPENEHQPVADTATAMEGVTTQPVANEVDMKPPSYDEIWTDKGVPGTGDHHRTVGVGDGKETPTWPSKQDTNYQTVEW</sequence>
<feature type="domain" description="USP" evidence="8">
    <location>
        <begin position="616"/>
        <end position="1216"/>
    </location>
</feature>
<dbReference type="InterPro" id="IPR028889">
    <property type="entry name" value="USP"/>
</dbReference>
<feature type="compositionally biased region" description="Polar residues" evidence="7">
    <location>
        <begin position="1297"/>
        <end position="1311"/>
    </location>
</feature>
<dbReference type="InterPro" id="IPR025305">
    <property type="entry name" value="UCH_repeat_domain"/>
</dbReference>
<dbReference type="PANTHER" id="PTHR43982">
    <property type="entry name" value="UBIQUITIN CARBOXYL-TERMINAL HYDROLASE"/>
    <property type="match status" value="1"/>
</dbReference>
<dbReference type="CDD" id="cd02666">
    <property type="entry name" value="Peptidase_C19J"/>
    <property type="match status" value="1"/>
</dbReference>
<dbReference type="PROSITE" id="PS00973">
    <property type="entry name" value="USP_2"/>
    <property type="match status" value="1"/>
</dbReference>
<dbReference type="InterPro" id="IPR001394">
    <property type="entry name" value="Peptidase_C19_UCH"/>
</dbReference>
<dbReference type="GeneID" id="36550157"/>
<dbReference type="FunFam" id="3.90.70.10:FF:000122">
    <property type="entry name" value="Ubiquitin carboxyl-terminal hydrolase 2"/>
    <property type="match status" value="1"/>
</dbReference>
<evidence type="ECO:0000313" key="10">
    <source>
        <dbReference type="Proteomes" id="UP000234275"/>
    </source>
</evidence>
<dbReference type="InterPro" id="IPR044635">
    <property type="entry name" value="UBP14-like"/>
</dbReference>
<feature type="region of interest" description="Disordered" evidence="7">
    <location>
        <begin position="738"/>
        <end position="879"/>
    </location>
</feature>
<dbReference type="GO" id="GO:0004843">
    <property type="term" value="F:cysteine-type deubiquitinase activity"/>
    <property type="evidence" value="ECO:0007669"/>
    <property type="project" value="UniProtKB-EC"/>
</dbReference>
<dbReference type="VEuPathDB" id="FungiDB:P170DRAFT_139973"/>
<evidence type="ECO:0000256" key="7">
    <source>
        <dbReference type="SAM" id="MobiDB-lite"/>
    </source>
</evidence>
<feature type="compositionally biased region" description="Pro residues" evidence="7">
    <location>
        <begin position="864"/>
        <end position="874"/>
    </location>
</feature>
<comment type="caution">
    <text evidence="9">The sequence shown here is derived from an EMBL/GenBank/DDBJ whole genome shotgun (WGS) entry which is preliminary data.</text>
</comment>
<evidence type="ECO:0000259" key="8">
    <source>
        <dbReference type="PROSITE" id="PS50235"/>
    </source>
</evidence>
<feature type="compositionally biased region" description="Polar residues" evidence="7">
    <location>
        <begin position="838"/>
        <end position="854"/>
    </location>
</feature>
<evidence type="ECO:0000256" key="2">
    <source>
        <dbReference type="ARBA" id="ARBA00012759"/>
    </source>
</evidence>
<dbReference type="Proteomes" id="UP000234275">
    <property type="component" value="Unassembled WGS sequence"/>
</dbReference>
<dbReference type="STRING" id="1392250.A0A2I2GBJ3"/>
<evidence type="ECO:0000256" key="1">
    <source>
        <dbReference type="ARBA" id="ARBA00000707"/>
    </source>
</evidence>
<evidence type="ECO:0000313" key="9">
    <source>
        <dbReference type="EMBL" id="PLB50248.1"/>
    </source>
</evidence>
<dbReference type="EC" id="3.4.19.12" evidence="2"/>
<dbReference type="OrthoDB" id="2420415at2759"/>
<evidence type="ECO:0000256" key="3">
    <source>
        <dbReference type="ARBA" id="ARBA00022670"/>
    </source>
</evidence>
<dbReference type="EMBL" id="MSFO01000003">
    <property type="protein sequence ID" value="PLB50248.1"/>
    <property type="molecule type" value="Genomic_DNA"/>
</dbReference>
<dbReference type="InterPro" id="IPR018200">
    <property type="entry name" value="USP_CS"/>
</dbReference>
<evidence type="ECO:0000256" key="6">
    <source>
        <dbReference type="ARBA" id="ARBA00022807"/>
    </source>
</evidence>
<keyword evidence="4" id="KW-0833">Ubl conjugation pathway</keyword>
<feature type="compositionally biased region" description="Polar residues" evidence="7">
    <location>
        <begin position="783"/>
        <end position="805"/>
    </location>
</feature>
<evidence type="ECO:0000256" key="4">
    <source>
        <dbReference type="ARBA" id="ARBA00022786"/>
    </source>
</evidence>
<dbReference type="PANTHER" id="PTHR43982:SF6">
    <property type="entry name" value="UBIQUITIN CARBOXYL-TERMINAL HYDROLASE 2-RELATED"/>
    <property type="match status" value="1"/>
</dbReference>
<organism evidence="9 10">
    <name type="scientific">Aspergillus steynii IBT 23096</name>
    <dbReference type="NCBI Taxonomy" id="1392250"/>
    <lineage>
        <taxon>Eukaryota</taxon>
        <taxon>Fungi</taxon>
        <taxon>Dikarya</taxon>
        <taxon>Ascomycota</taxon>
        <taxon>Pezizomycotina</taxon>
        <taxon>Eurotiomycetes</taxon>
        <taxon>Eurotiomycetidae</taxon>
        <taxon>Eurotiales</taxon>
        <taxon>Aspergillaceae</taxon>
        <taxon>Aspergillus</taxon>
        <taxon>Aspergillus subgen. Circumdati</taxon>
    </lineage>
</organism>
<dbReference type="Pfam" id="PF00443">
    <property type="entry name" value="UCH"/>
    <property type="match status" value="2"/>
</dbReference>
<accession>A0A2I2GBJ3</accession>
<keyword evidence="5 9" id="KW-0378">Hydrolase</keyword>
<comment type="catalytic activity">
    <reaction evidence="1">
        <text>Thiol-dependent hydrolysis of ester, thioester, amide, peptide and isopeptide bonds formed by the C-terminal Gly of ubiquitin (a 76-residue protein attached to proteins as an intracellular targeting signal).</text>
        <dbReference type="EC" id="3.4.19.12"/>
    </reaction>
</comment>
<dbReference type="GO" id="GO:0043161">
    <property type="term" value="P:proteasome-mediated ubiquitin-dependent protein catabolic process"/>
    <property type="evidence" value="ECO:0007669"/>
    <property type="project" value="InterPro"/>
</dbReference>
<dbReference type="Gene3D" id="3.90.70.10">
    <property type="entry name" value="Cysteine proteinases"/>
    <property type="match status" value="2"/>
</dbReference>
<dbReference type="PROSITE" id="PS50235">
    <property type="entry name" value="USP_3"/>
    <property type="match status" value="1"/>
</dbReference>
<dbReference type="GO" id="GO:0070628">
    <property type="term" value="F:proteasome binding"/>
    <property type="evidence" value="ECO:0007669"/>
    <property type="project" value="TreeGrafter"/>
</dbReference>
<feature type="region of interest" description="Disordered" evidence="7">
    <location>
        <begin position="1274"/>
        <end position="1311"/>
    </location>
</feature>
<protein>
    <recommendedName>
        <fullName evidence="2">ubiquitinyl hydrolase 1</fullName>
        <ecNumber evidence="2">3.4.19.12</ecNumber>
    </recommendedName>
</protein>
<evidence type="ECO:0000256" key="5">
    <source>
        <dbReference type="ARBA" id="ARBA00022801"/>
    </source>
</evidence>
<name>A0A2I2GBJ3_9EURO</name>
<reference evidence="9 10" key="1">
    <citation type="submission" date="2016-12" db="EMBL/GenBank/DDBJ databases">
        <title>The genomes of Aspergillus section Nigri reveals drivers in fungal speciation.</title>
        <authorList>
            <consortium name="DOE Joint Genome Institute"/>
            <person name="Vesth T.C."/>
            <person name="Nybo J."/>
            <person name="Theobald S."/>
            <person name="Brandl J."/>
            <person name="Frisvad J.C."/>
            <person name="Nielsen K.F."/>
            <person name="Lyhne E.K."/>
            <person name="Kogle M.E."/>
            <person name="Kuo A."/>
            <person name="Riley R."/>
            <person name="Clum A."/>
            <person name="Nolan M."/>
            <person name="Lipzen A."/>
            <person name="Salamov A."/>
            <person name="Henrissat B."/>
            <person name="Wiebenga A."/>
            <person name="De Vries R.P."/>
            <person name="Grigoriev I.V."/>
            <person name="Mortensen U.H."/>
            <person name="Andersen M.R."/>
            <person name="Baker S.E."/>
        </authorList>
    </citation>
    <scope>NUCLEOTIDE SEQUENCE [LARGE SCALE GENOMIC DNA]</scope>
    <source>
        <strain evidence="9 10">IBT 23096</strain>
    </source>
</reference>
<gene>
    <name evidence="9" type="ORF">P170DRAFT_139973</name>
</gene>
<dbReference type="RefSeq" id="XP_024705550.1">
    <property type="nucleotide sequence ID" value="XM_024842460.1"/>
</dbReference>
<dbReference type="Pfam" id="PF13446">
    <property type="entry name" value="RPT"/>
    <property type="match status" value="4"/>
</dbReference>
<keyword evidence="3" id="KW-0645">Protease</keyword>
<keyword evidence="6" id="KW-0788">Thiol protease</keyword>
<dbReference type="GO" id="GO:0061136">
    <property type="term" value="P:regulation of proteasomal protein catabolic process"/>
    <property type="evidence" value="ECO:0007669"/>
    <property type="project" value="TreeGrafter"/>
</dbReference>